<protein>
    <submittedName>
        <fullName evidence="1">Uncharacterized protein</fullName>
    </submittedName>
</protein>
<dbReference type="OrthoDB" id="4846903at2"/>
<comment type="caution">
    <text evidence="1">The sequence shown here is derived from an EMBL/GenBank/DDBJ whole genome shotgun (WGS) entry which is preliminary data.</text>
</comment>
<keyword evidence="2" id="KW-1185">Reference proteome</keyword>
<dbReference type="AlphaFoldDB" id="A0A3N2DPN6"/>
<evidence type="ECO:0000313" key="1">
    <source>
        <dbReference type="EMBL" id="ROS01784.1"/>
    </source>
</evidence>
<evidence type="ECO:0000313" key="2">
    <source>
        <dbReference type="Proteomes" id="UP000275394"/>
    </source>
</evidence>
<dbReference type="EMBL" id="RKHR01000004">
    <property type="protein sequence ID" value="ROS01784.1"/>
    <property type="molecule type" value="Genomic_DNA"/>
</dbReference>
<proteinExistence type="predicted"/>
<dbReference type="RefSeq" id="WP_123712539.1">
    <property type="nucleotide sequence ID" value="NZ_RKHR01000004.1"/>
</dbReference>
<dbReference type="Proteomes" id="UP000275394">
    <property type="component" value="Unassembled WGS sequence"/>
</dbReference>
<name>A0A3N2DPN6_9GAMM</name>
<organism evidence="1 2">
    <name type="scientific">Sinobacterium caligoides</name>
    <dbReference type="NCBI Taxonomy" id="933926"/>
    <lineage>
        <taxon>Bacteria</taxon>
        <taxon>Pseudomonadati</taxon>
        <taxon>Pseudomonadota</taxon>
        <taxon>Gammaproteobacteria</taxon>
        <taxon>Cellvibrionales</taxon>
        <taxon>Spongiibacteraceae</taxon>
        <taxon>Sinobacterium</taxon>
    </lineage>
</organism>
<reference evidence="1 2" key="1">
    <citation type="submission" date="2018-11" db="EMBL/GenBank/DDBJ databases">
        <title>Genomic Encyclopedia of Type Strains, Phase IV (KMG-IV): sequencing the most valuable type-strain genomes for metagenomic binning, comparative biology and taxonomic classification.</title>
        <authorList>
            <person name="Goeker M."/>
        </authorList>
    </citation>
    <scope>NUCLEOTIDE SEQUENCE [LARGE SCALE GENOMIC DNA]</scope>
    <source>
        <strain evidence="1 2">DSM 100316</strain>
    </source>
</reference>
<sequence length="785" mass="89097">MTDDQLQFIDYRKPALNAGDYIFTVKHKIPDPEQGENGISEAQKIHVRAHAERVMIAPDTVYAQYPPAGETGQYGDVLPHLSLKKGILPWMRSSSSDINGEFVAEDNSPWLQLIGVTEKDIEQGDATALKTCKIDNLAEGAYFPSLQLKSLKKERDNNSLVAMPEGVKTITIKKSLFDSFFFNKAQDADLLAHLRRRWTAPIDRDKSDKKLLLDELVNKIGNKKEYIFDCDINERLGLKATAIKLDEIVKNETWLVSDPHEGDVLLERIVENDSVHSIRISTLSRELAVVVANRFGEADAVNYPGGMRNYSLLVSLEGYFTDDSIEAIEKLGDDEMIRLVVLTSWWFNCSQEKVDFGERAKALDVESLRYSTKQLKKTEGSLKRRLEAGYVALPHQFRQGDESISWYRGPFAPTLVGDMSVIALSENQRGESEGGFVATDADRLMSFCVEDGMFDVSYSVAYELGRFMSFKNTSFNNALGKYKQGQSRYRQLLSDEERRASAINKGIFIEKLPYAQLEEGVTDQQLKEIEAWLLRLASFENIPVWNLLPDPDLLPEKALRTFRVDPVWVQSLWLGALSLNGRPEITNRLFTECYKRLNKEIPGYGAFVRSDIVWAYPEREIKFRNIGEDNISDSIDLDPTKITAEHGDYMAYISSFHPKNIYSHRRIARDAEIYLSKESFDYLSLSLPVESLHYGANVDEKNNYTKSVKYKGKSVGGPVDIKMRHATKSIINATILADNLTNLLMENSDDKFSFSLREDGFSSARFSRFMLEGEPQVEFSVEKLS</sequence>
<accession>A0A3N2DPN6</accession>
<gene>
    <name evidence="1" type="ORF">EDC56_2229</name>
</gene>